<accession>A0A220VDX8</accession>
<evidence type="ECO:0000313" key="1">
    <source>
        <dbReference type="EMBL" id="ASK78491.1"/>
    </source>
</evidence>
<dbReference type="Gene3D" id="1.10.1660.10">
    <property type="match status" value="1"/>
</dbReference>
<dbReference type="KEGG" id="pmai:CF386_05465"/>
<dbReference type="EMBL" id="CP022355">
    <property type="protein sequence ID" value="ASK78491.1"/>
    <property type="molecule type" value="Genomic_DNA"/>
</dbReference>
<gene>
    <name evidence="1" type="ORF">CF386_05465</name>
</gene>
<dbReference type="AlphaFoldDB" id="A0A220VDX8"/>
<proteinExistence type="predicted"/>
<evidence type="ECO:0008006" key="3">
    <source>
        <dbReference type="Google" id="ProtNLM"/>
    </source>
</evidence>
<sequence>MTNDLINLNELCEILSIEKSHVYSIIEVEIITPFYDEKIQEQLFDTHMICSIKKAYRLYEHFEIEWPIVSLIYDLMEKNDLLEQDNLRLKSKLLKYISD</sequence>
<reference evidence="1 2" key="1">
    <citation type="journal article" date="2016" name="Int. J. Syst. Evol. Microbiol.">
        <title>Paraphotobacterium marinum gen. nov., sp. nov., a member of the family Vibrionaceae, isolated from surface seawater.</title>
        <authorList>
            <person name="Huang Z."/>
            <person name="Dong C."/>
            <person name="Shao Z."/>
        </authorList>
    </citation>
    <scope>NUCLEOTIDE SEQUENCE [LARGE SCALE GENOMIC DNA]</scope>
    <source>
        <strain evidence="1 2">NSCS20N07D</strain>
    </source>
</reference>
<evidence type="ECO:0000313" key="2">
    <source>
        <dbReference type="Proteomes" id="UP000242175"/>
    </source>
</evidence>
<dbReference type="OrthoDB" id="1494789at2"/>
<organism evidence="1 2">
    <name type="scientific">Paraphotobacterium marinum</name>
    <dbReference type="NCBI Taxonomy" id="1755811"/>
    <lineage>
        <taxon>Bacteria</taxon>
        <taxon>Pseudomonadati</taxon>
        <taxon>Pseudomonadota</taxon>
        <taxon>Gammaproteobacteria</taxon>
        <taxon>Vibrionales</taxon>
        <taxon>Vibrionaceae</taxon>
        <taxon>Paraphotobacterium</taxon>
    </lineage>
</organism>
<dbReference type="RefSeq" id="WP_089073399.1">
    <property type="nucleotide sequence ID" value="NZ_CBCSAM010000001.1"/>
</dbReference>
<protein>
    <recommendedName>
        <fullName evidence="3">Chaperone modulatory protein CbpM</fullName>
    </recommendedName>
</protein>
<dbReference type="Pfam" id="PF13591">
    <property type="entry name" value="MerR_2"/>
    <property type="match status" value="1"/>
</dbReference>
<keyword evidence="2" id="KW-1185">Reference proteome</keyword>
<dbReference type="Proteomes" id="UP000242175">
    <property type="component" value="Chromosome large"/>
</dbReference>
<name>A0A220VDX8_9GAMM</name>